<dbReference type="STRING" id="341036.SAMN05660649_03203"/>
<keyword evidence="1" id="KW-0812">Transmembrane</keyword>
<feature type="transmembrane region" description="Helical" evidence="1">
    <location>
        <begin position="126"/>
        <end position="147"/>
    </location>
</feature>
<dbReference type="EMBL" id="FOOX01000012">
    <property type="protein sequence ID" value="SFG93401.1"/>
    <property type="molecule type" value="Genomic_DNA"/>
</dbReference>
<sequence length="160" mass="17844">MNIFHEVSEFLLFLMSGTVESVGLIACCLAVASVKLRWKIIMTIAPIFTVIIYLIRHIPVTFGLHTIAGILLLVMFMTKATRVPPSSSFLVSFVGFAILGLLERLIMELSAIVLKADISIIMSDYLLWKGLGLLQGMLLVLMALLIAKKRIPMEGMWRIH</sequence>
<feature type="transmembrane region" description="Helical" evidence="1">
    <location>
        <begin position="61"/>
        <end position="77"/>
    </location>
</feature>
<evidence type="ECO:0000313" key="3">
    <source>
        <dbReference type="Proteomes" id="UP000199337"/>
    </source>
</evidence>
<dbReference type="Proteomes" id="UP000199337">
    <property type="component" value="Unassembled WGS sequence"/>
</dbReference>
<proteinExistence type="predicted"/>
<protein>
    <submittedName>
        <fullName evidence="2">Uncharacterized protein</fullName>
    </submittedName>
</protein>
<keyword evidence="1" id="KW-0472">Membrane</keyword>
<gene>
    <name evidence="2" type="ORF">SAMN05660649_03203</name>
</gene>
<dbReference type="AlphaFoldDB" id="A0A1I2W1J3"/>
<dbReference type="OrthoDB" id="1807774at2"/>
<keyword evidence="3" id="KW-1185">Reference proteome</keyword>
<organism evidence="2 3">
    <name type="scientific">Desulfotruncus arcticus DSM 17038</name>
    <dbReference type="NCBI Taxonomy" id="1121424"/>
    <lineage>
        <taxon>Bacteria</taxon>
        <taxon>Bacillati</taxon>
        <taxon>Bacillota</taxon>
        <taxon>Clostridia</taxon>
        <taxon>Eubacteriales</taxon>
        <taxon>Desulfallaceae</taxon>
        <taxon>Desulfotruncus</taxon>
    </lineage>
</organism>
<evidence type="ECO:0000313" key="2">
    <source>
        <dbReference type="EMBL" id="SFG93401.1"/>
    </source>
</evidence>
<evidence type="ECO:0000256" key="1">
    <source>
        <dbReference type="SAM" id="Phobius"/>
    </source>
</evidence>
<keyword evidence="1" id="KW-1133">Transmembrane helix</keyword>
<name>A0A1I2W1J3_9FIRM</name>
<accession>A0A1I2W1J3</accession>
<reference evidence="3" key="1">
    <citation type="submission" date="2016-10" db="EMBL/GenBank/DDBJ databases">
        <authorList>
            <person name="Varghese N."/>
            <person name="Submissions S."/>
        </authorList>
    </citation>
    <scope>NUCLEOTIDE SEQUENCE [LARGE SCALE GENOMIC DNA]</scope>
    <source>
        <strain evidence="3">DSM 17038</strain>
    </source>
</reference>
<feature type="transmembrane region" description="Helical" evidence="1">
    <location>
        <begin position="12"/>
        <end position="31"/>
    </location>
</feature>
<feature type="transmembrane region" description="Helical" evidence="1">
    <location>
        <begin position="89"/>
        <end position="106"/>
    </location>
</feature>
<dbReference type="RefSeq" id="WP_092472383.1">
    <property type="nucleotide sequence ID" value="NZ_FOOX01000012.1"/>
</dbReference>